<dbReference type="Proteomes" id="UP000823749">
    <property type="component" value="Chromosome 4"/>
</dbReference>
<sequence length="154" mass="17201">MWEQQAKNAKAEVEKLKKELADARTATEVAEAEVKRVREEEKEKLRATNLKGFEAGIKRAALEYTQIAHKMVNDKLEMRLLDFHKLGYAVGADAMAGVMSLPPKEDEDEEMIDATHAKQLGGIGDHVAEVDKRDKSAEADAQDKATEDEIHDID</sequence>
<organism evidence="3 4">
    <name type="scientific">Rhododendron griersonianum</name>
    <dbReference type="NCBI Taxonomy" id="479676"/>
    <lineage>
        <taxon>Eukaryota</taxon>
        <taxon>Viridiplantae</taxon>
        <taxon>Streptophyta</taxon>
        <taxon>Embryophyta</taxon>
        <taxon>Tracheophyta</taxon>
        <taxon>Spermatophyta</taxon>
        <taxon>Magnoliopsida</taxon>
        <taxon>eudicotyledons</taxon>
        <taxon>Gunneridae</taxon>
        <taxon>Pentapetalae</taxon>
        <taxon>asterids</taxon>
        <taxon>Ericales</taxon>
        <taxon>Ericaceae</taxon>
        <taxon>Ericoideae</taxon>
        <taxon>Rhodoreae</taxon>
        <taxon>Rhododendron</taxon>
    </lineage>
</organism>
<evidence type="ECO:0000313" key="3">
    <source>
        <dbReference type="EMBL" id="KAG5553375.1"/>
    </source>
</evidence>
<dbReference type="AlphaFoldDB" id="A0AAV6KL95"/>
<gene>
    <name evidence="3" type="ORF">RHGRI_011301</name>
</gene>
<evidence type="ECO:0000256" key="2">
    <source>
        <dbReference type="SAM" id="MobiDB-lite"/>
    </source>
</evidence>
<name>A0AAV6KL95_9ERIC</name>
<reference evidence="3" key="1">
    <citation type="submission" date="2020-08" db="EMBL/GenBank/DDBJ databases">
        <title>Plant Genome Project.</title>
        <authorList>
            <person name="Zhang R.-G."/>
        </authorList>
    </citation>
    <scope>NUCLEOTIDE SEQUENCE</scope>
    <source>
        <strain evidence="3">WSP0</strain>
        <tissue evidence="3">Leaf</tissue>
    </source>
</reference>
<feature type="coiled-coil region" evidence="1">
    <location>
        <begin position="3"/>
        <end position="40"/>
    </location>
</feature>
<accession>A0AAV6KL95</accession>
<evidence type="ECO:0000256" key="1">
    <source>
        <dbReference type="SAM" id="Coils"/>
    </source>
</evidence>
<comment type="caution">
    <text evidence="3">The sequence shown here is derived from an EMBL/GenBank/DDBJ whole genome shotgun (WGS) entry which is preliminary data.</text>
</comment>
<protein>
    <submittedName>
        <fullName evidence="3">Uncharacterized protein</fullName>
    </submittedName>
</protein>
<feature type="compositionally biased region" description="Basic and acidic residues" evidence="2">
    <location>
        <begin position="126"/>
        <end position="154"/>
    </location>
</feature>
<keyword evidence="4" id="KW-1185">Reference proteome</keyword>
<keyword evidence="1" id="KW-0175">Coiled coil</keyword>
<proteinExistence type="predicted"/>
<dbReference type="EMBL" id="JACTNZ010000004">
    <property type="protein sequence ID" value="KAG5553375.1"/>
    <property type="molecule type" value="Genomic_DNA"/>
</dbReference>
<evidence type="ECO:0000313" key="4">
    <source>
        <dbReference type="Proteomes" id="UP000823749"/>
    </source>
</evidence>
<feature type="region of interest" description="Disordered" evidence="2">
    <location>
        <begin position="118"/>
        <end position="154"/>
    </location>
</feature>